<evidence type="ECO:0000256" key="3">
    <source>
        <dbReference type="ARBA" id="ARBA00022833"/>
    </source>
</evidence>
<dbReference type="PROSITE" id="PS50178">
    <property type="entry name" value="ZF_FYVE"/>
    <property type="match status" value="1"/>
</dbReference>
<dbReference type="EMBL" id="CAJNOK010002231">
    <property type="protein sequence ID" value="CAF0850772.1"/>
    <property type="molecule type" value="Genomic_DNA"/>
</dbReference>
<dbReference type="EMBL" id="CAJOBC010000748">
    <property type="protein sequence ID" value="CAF3621571.1"/>
    <property type="molecule type" value="Genomic_DNA"/>
</dbReference>
<evidence type="ECO:0000256" key="1">
    <source>
        <dbReference type="ARBA" id="ARBA00022723"/>
    </source>
</evidence>
<dbReference type="Proteomes" id="UP000677228">
    <property type="component" value="Unassembled WGS sequence"/>
</dbReference>
<feature type="domain" description="FYVE-type" evidence="7">
    <location>
        <begin position="156"/>
        <end position="265"/>
    </location>
</feature>
<dbReference type="Proteomes" id="UP000682733">
    <property type="component" value="Unassembled WGS sequence"/>
</dbReference>
<dbReference type="InterPro" id="IPR052727">
    <property type="entry name" value="Rab4/Rab5_effector"/>
</dbReference>
<feature type="coiled-coil region" evidence="5">
    <location>
        <begin position="483"/>
        <end position="510"/>
    </location>
</feature>
<feature type="domain" description="C2H2-type" evidence="6">
    <location>
        <begin position="16"/>
        <end position="44"/>
    </location>
</feature>
<reference evidence="8" key="1">
    <citation type="submission" date="2021-02" db="EMBL/GenBank/DDBJ databases">
        <authorList>
            <person name="Nowell W R."/>
        </authorList>
    </citation>
    <scope>NUCLEOTIDE SEQUENCE</scope>
</reference>
<keyword evidence="2 4" id="KW-0863">Zinc-finger</keyword>
<dbReference type="AlphaFoldDB" id="A0A813V8E2"/>
<name>A0A813V8E2_9BILA</name>
<dbReference type="Proteomes" id="UP000663829">
    <property type="component" value="Unassembled WGS sequence"/>
</dbReference>
<dbReference type="Gene3D" id="3.30.40.10">
    <property type="entry name" value="Zinc/RING finger domain, C3HC4 (zinc finger)"/>
    <property type="match status" value="1"/>
</dbReference>
<evidence type="ECO:0000259" key="7">
    <source>
        <dbReference type="PROSITE" id="PS50178"/>
    </source>
</evidence>
<dbReference type="PROSITE" id="PS50157">
    <property type="entry name" value="ZINC_FINGER_C2H2_2"/>
    <property type="match status" value="1"/>
</dbReference>
<evidence type="ECO:0000259" key="6">
    <source>
        <dbReference type="PROSITE" id="PS50157"/>
    </source>
</evidence>
<evidence type="ECO:0000313" key="9">
    <source>
        <dbReference type="EMBL" id="CAF0850772.1"/>
    </source>
</evidence>
<proteinExistence type="predicted"/>
<evidence type="ECO:0000256" key="2">
    <source>
        <dbReference type="ARBA" id="ARBA00022771"/>
    </source>
</evidence>
<dbReference type="Pfam" id="PF11464">
    <property type="entry name" value="Rbsn"/>
    <property type="match status" value="1"/>
</dbReference>
<dbReference type="SUPFAM" id="SSF140125">
    <property type="entry name" value="Rabenosyn-5 Rab-binding domain-like"/>
    <property type="match status" value="1"/>
</dbReference>
<dbReference type="OrthoDB" id="166134at2759"/>
<dbReference type="SUPFAM" id="SSF57903">
    <property type="entry name" value="FYVE/PHD zinc finger"/>
    <property type="match status" value="1"/>
</dbReference>
<evidence type="ECO:0000313" key="10">
    <source>
        <dbReference type="EMBL" id="CAF3621571.1"/>
    </source>
</evidence>
<sequence>MLNIRMMSLADIREGFICPQCHQDMSSMDMLQVHFQEVHIKQQSTTVKGLLTLAKQKLTSVTNSALPDNFLSGGSSSATSVGPYAQYHSESGIQQLGYHRSHTDKFRKIRKEKLDKINIDMTKLLLRLEQLTNDNVPIDKKERKKYEQDIVEWLDDASVKLCPSCAKQFVISKRKHHCRLCGFVMCNNCSEFLPFSIARYLIVPISKNNISTILSITSDKNENSSLSNIYTNLTSTLTKDENVGSSSTGDDNYLRICQSCRQTLQNRYQQIKFTQIEKEEITQLYEKITEVLKEVRQIHSTYNSMIESLLNGETTHQVIDAQRLFQRLSSCFEVIDSTSKLILSLANSSSNADDQQSNSRHLTICRNIRSFAVQLLQTYAISTLRVPSEEDVQKARQDRLKMIEEKNELERQAKSNLYQRTHVPISSSPHSVLRQKSELSEEEQKVAGWKPMLDRSVMETTNDLEPLVQQIYQVTQFLRQAKIAGKEDEVRLLENNLKELEQAMKLTKQTS</sequence>
<evidence type="ECO:0008006" key="13">
    <source>
        <dbReference type="Google" id="ProtNLM"/>
    </source>
</evidence>
<dbReference type="InterPro" id="IPR013083">
    <property type="entry name" value="Znf_RING/FYVE/PHD"/>
</dbReference>
<evidence type="ECO:0000256" key="4">
    <source>
        <dbReference type="PROSITE-ProRule" id="PRU00042"/>
    </source>
</evidence>
<dbReference type="InterPro" id="IPR013087">
    <property type="entry name" value="Znf_C2H2_type"/>
</dbReference>
<keyword evidence="5" id="KW-0175">Coiled coil</keyword>
<dbReference type="GO" id="GO:0008270">
    <property type="term" value="F:zinc ion binding"/>
    <property type="evidence" value="ECO:0007669"/>
    <property type="project" value="UniProtKB-KW"/>
</dbReference>
<dbReference type="PANTHER" id="PTHR13510:SF44">
    <property type="entry name" value="RABENOSYN-5"/>
    <property type="match status" value="1"/>
</dbReference>
<evidence type="ECO:0000313" key="12">
    <source>
        <dbReference type="Proteomes" id="UP000663829"/>
    </source>
</evidence>
<dbReference type="Gene3D" id="4.10.860.20">
    <property type="entry name" value="Rabenosyn, Rab binding domain"/>
    <property type="match status" value="1"/>
</dbReference>
<evidence type="ECO:0000313" key="8">
    <source>
        <dbReference type="EMBL" id="CAF0834449.1"/>
    </source>
</evidence>
<dbReference type="InterPro" id="IPR011011">
    <property type="entry name" value="Znf_FYVE_PHD"/>
</dbReference>
<evidence type="ECO:0000313" key="11">
    <source>
        <dbReference type="EMBL" id="CAF3636021.1"/>
    </source>
</evidence>
<dbReference type="InterPro" id="IPR000306">
    <property type="entry name" value="Znf_FYVE"/>
</dbReference>
<dbReference type="InterPro" id="IPR017455">
    <property type="entry name" value="Znf_FYVE-rel"/>
</dbReference>
<protein>
    <recommendedName>
        <fullName evidence="13">Rabenosyn-5</fullName>
    </recommendedName>
</protein>
<keyword evidence="3" id="KW-0862">Zinc</keyword>
<dbReference type="EMBL" id="CAJNOQ010000748">
    <property type="protein sequence ID" value="CAF0834449.1"/>
    <property type="molecule type" value="Genomic_DNA"/>
</dbReference>
<dbReference type="Pfam" id="PF01363">
    <property type="entry name" value="FYVE"/>
    <property type="match status" value="1"/>
</dbReference>
<comment type="caution">
    <text evidence="8">The sequence shown here is derived from an EMBL/GenBank/DDBJ whole genome shotgun (WGS) entry which is preliminary data.</text>
</comment>
<dbReference type="EMBL" id="CAJOBA010002231">
    <property type="protein sequence ID" value="CAF3636021.1"/>
    <property type="molecule type" value="Genomic_DNA"/>
</dbReference>
<evidence type="ECO:0000256" key="5">
    <source>
        <dbReference type="SAM" id="Coils"/>
    </source>
</evidence>
<keyword evidence="1" id="KW-0479">Metal-binding</keyword>
<organism evidence="8 12">
    <name type="scientific">Didymodactylos carnosus</name>
    <dbReference type="NCBI Taxonomy" id="1234261"/>
    <lineage>
        <taxon>Eukaryota</taxon>
        <taxon>Metazoa</taxon>
        <taxon>Spiralia</taxon>
        <taxon>Gnathifera</taxon>
        <taxon>Rotifera</taxon>
        <taxon>Eurotatoria</taxon>
        <taxon>Bdelloidea</taxon>
        <taxon>Philodinida</taxon>
        <taxon>Philodinidae</taxon>
        <taxon>Didymodactylos</taxon>
    </lineage>
</organism>
<keyword evidence="12" id="KW-1185">Reference proteome</keyword>
<dbReference type="SMART" id="SM00064">
    <property type="entry name" value="FYVE"/>
    <property type="match status" value="1"/>
</dbReference>
<accession>A0A813V8E2</accession>
<dbReference type="InterPro" id="IPR036531">
    <property type="entry name" value="Rbsn_Rab-bd_sf"/>
</dbReference>
<dbReference type="InterPro" id="IPR021565">
    <property type="entry name" value="Rbsn_Rab-bd"/>
</dbReference>
<gene>
    <name evidence="8" type="ORF">GPM918_LOCUS5228</name>
    <name evidence="9" type="ORF">OVA965_LOCUS7131</name>
    <name evidence="10" type="ORF">SRO942_LOCUS5228</name>
    <name evidence="11" type="ORF">TMI583_LOCUS7127</name>
</gene>
<dbReference type="PROSITE" id="PS00028">
    <property type="entry name" value="ZINC_FINGER_C2H2_1"/>
    <property type="match status" value="1"/>
</dbReference>
<dbReference type="PANTHER" id="PTHR13510">
    <property type="entry name" value="FYVE-FINGER-CONTAINING RAB5 EFFECTOR PROTEIN RABENOSYN-5-RELATED"/>
    <property type="match status" value="1"/>
</dbReference>
<dbReference type="Proteomes" id="UP000681722">
    <property type="component" value="Unassembled WGS sequence"/>
</dbReference>